<evidence type="ECO:0000256" key="1">
    <source>
        <dbReference type="ARBA" id="ARBA00022722"/>
    </source>
</evidence>
<dbReference type="InterPro" id="IPR008947">
    <property type="entry name" value="PLipase_C/P1_nuclease_dom_sf"/>
</dbReference>
<evidence type="ECO:0000256" key="2">
    <source>
        <dbReference type="ARBA" id="ARBA00022723"/>
    </source>
</evidence>
<comment type="caution">
    <text evidence="8">The sequence shown here is derived from an EMBL/GenBank/DDBJ whole genome shotgun (WGS) entry which is preliminary data.</text>
</comment>
<reference evidence="9" key="1">
    <citation type="journal article" date="2019" name="Int. J. Syst. Evol. Microbiol.">
        <title>The Global Catalogue of Microorganisms (GCM) 10K type strain sequencing project: providing services to taxonomists for standard genome sequencing and annotation.</title>
        <authorList>
            <consortium name="The Broad Institute Genomics Platform"/>
            <consortium name="The Broad Institute Genome Sequencing Center for Infectious Disease"/>
            <person name="Wu L."/>
            <person name="Ma J."/>
        </authorList>
    </citation>
    <scope>NUCLEOTIDE SEQUENCE [LARGE SCALE GENOMIC DNA]</scope>
    <source>
        <strain evidence="9">CGMCC 1.12931</strain>
    </source>
</reference>
<feature type="signal peptide" evidence="7">
    <location>
        <begin position="1"/>
        <end position="20"/>
    </location>
</feature>
<gene>
    <name evidence="8" type="ORF">GCM10010832_00250</name>
</gene>
<keyword evidence="7" id="KW-0732">Signal</keyword>
<proteinExistence type="predicted"/>
<evidence type="ECO:0000256" key="5">
    <source>
        <dbReference type="ARBA" id="ARBA00023157"/>
    </source>
</evidence>
<keyword evidence="6" id="KW-0325">Glycoprotein</keyword>
<dbReference type="PANTHER" id="PTHR33146">
    <property type="entry name" value="ENDONUCLEASE 4"/>
    <property type="match status" value="1"/>
</dbReference>
<protein>
    <submittedName>
        <fullName evidence="8">Endonuclease</fullName>
    </submittedName>
</protein>
<accession>A0ABQ1SET2</accession>
<dbReference type="RefSeq" id="WP_188457051.1">
    <property type="nucleotide sequence ID" value="NZ_BMGM01000001.1"/>
</dbReference>
<dbReference type="InterPro" id="IPR003154">
    <property type="entry name" value="S1/P1nuclease"/>
</dbReference>
<evidence type="ECO:0000256" key="6">
    <source>
        <dbReference type="ARBA" id="ARBA00023180"/>
    </source>
</evidence>
<name>A0ABQ1SET2_9FLAO</name>
<evidence type="ECO:0000256" key="3">
    <source>
        <dbReference type="ARBA" id="ARBA00022759"/>
    </source>
</evidence>
<dbReference type="CDD" id="cd11010">
    <property type="entry name" value="S1-P1_nuclease"/>
    <property type="match status" value="1"/>
</dbReference>
<keyword evidence="3 8" id="KW-0255">Endonuclease</keyword>
<keyword evidence="1" id="KW-0540">Nuclease</keyword>
<dbReference type="Pfam" id="PF02265">
    <property type="entry name" value="S1-P1_nuclease"/>
    <property type="match status" value="1"/>
</dbReference>
<organism evidence="8 9">
    <name type="scientific">Psychroflexus planctonicus</name>
    <dbReference type="NCBI Taxonomy" id="1526575"/>
    <lineage>
        <taxon>Bacteria</taxon>
        <taxon>Pseudomonadati</taxon>
        <taxon>Bacteroidota</taxon>
        <taxon>Flavobacteriia</taxon>
        <taxon>Flavobacteriales</taxon>
        <taxon>Flavobacteriaceae</taxon>
        <taxon>Psychroflexus</taxon>
    </lineage>
</organism>
<evidence type="ECO:0000313" key="9">
    <source>
        <dbReference type="Proteomes" id="UP000599179"/>
    </source>
</evidence>
<dbReference type="PANTHER" id="PTHR33146:SF10">
    <property type="entry name" value="STRAND-SPECIFIC NUCLEASE, PUTATIVE-RELATED"/>
    <property type="match status" value="1"/>
</dbReference>
<keyword evidence="9" id="KW-1185">Reference proteome</keyword>
<keyword evidence="4" id="KW-0378">Hydrolase</keyword>
<keyword evidence="2" id="KW-0479">Metal-binding</keyword>
<sequence>MKKTLFIVFSILLVPFFCSAEDDWGQNGHRAVAEIAFQYLDEDVKQKIIHLLKGESLALASTYADEIKSDKKYDAYKVWHYVNMPLDRNYEKAEKNEEGDIVVGIQKSIQVLQNETSTTEAKIFHLKMLIHLIGDLHQPFHIGLKEDRGGNDFKVFWFGEQTNIHKLWDTQLIESYKMSYSELATNKFPFSENEVTEFKNKDLMDWLADTHKLTEDVYASAQPNDNLSYAYTYKWFPVLRQQLHKAGIHLATQLNEIFKA</sequence>
<dbReference type="Gene3D" id="1.10.575.10">
    <property type="entry name" value="P1 Nuclease"/>
    <property type="match status" value="1"/>
</dbReference>
<evidence type="ECO:0000313" key="8">
    <source>
        <dbReference type="EMBL" id="GGE23513.1"/>
    </source>
</evidence>
<dbReference type="EMBL" id="BMGM01000001">
    <property type="protein sequence ID" value="GGE23513.1"/>
    <property type="molecule type" value="Genomic_DNA"/>
</dbReference>
<dbReference type="SUPFAM" id="SSF48537">
    <property type="entry name" value="Phospholipase C/P1 nuclease"/>
    <property type="match status" value="1"/>
</dbReference>
<keyword evidence="5" id="KW-1015">Disulfide bond</keyword>
<feature type="chain" id="PRO_5045786560" evidence="7">
    <location>
        <begin position="21"/>
        <end position="260"/>
    </location>
</feature>
<evidence type="ECO:0000256" key="7">
    <source>
        <dbReference type="SAM" id="SignalP"/>
    </source>
</evidence>
<evidence type="ECO:0000256" key="4">
    <source>
        <dbReference type="ARBA" id="ARBA00022801"/>
    </source>
</evidence>
<dbReference type="Proteomes" id="UP000599179">
    <property type="component" value="Unassembled WGS sequence"/>
</dbReference>
<dbReference type="GO" id="GO:0004519">
    <property type="term" value="F:endonuclease activity"/>
    <property type="evidence" value="ECO:0007669"/>
    <property type="project" value="UniProtKB-KW"/>
</dbReference>